<dbReference type="VEuPathDB" id="FungiDB:EMCG_07412"/>
<evidence type="ECO:0000313" key="1">
    <source>
        <dbReference type="EMBL" id="PGH29051.1"/>
    </source>
</evidence>
<dbReference type="EMBL" id="PDND01000280">
    <property type="protein sequence ID" value="PGH29051.1"/>
    <property type="molecule type" value="Genomic_DNA"/>
</dbReference>
<gene>
    <name evidence="1" type="ORF">GX50_08209</name>
</gene>
<dbReference type="Proteomes" id="UP000226031">
    <property type="component" value="Unassembled WGS sequence"/>
</dbReference>
<dbReference type="Pfam" id="PF00300">
    <property type="entry name" value="His_Phos_1"/>
    <property type="match status" value="1"/>
</dbReference>
<dbReference type="PANTHER" id="PTHR48100">
    <property type="entry name" value="BROAD-SPECIFICITY PHOSPHATASE YOR283W-RELATED"/>
    <property type="match status" value="1"/>
</dbReference>
<evidence type="ECO:0000313" key="2">
    <source>
        <dbReference type="Proteomes" id="UP000226031"/>
    </source>
</evidence>
<proteinExistence type="predicted"/>
<evidence type="ECO:0008006" key="3">
    <source>
        <dbReference type="Google" id="ProtNLM"/>
    </source>
</evidence>
<name>A0A2B7Z6Q7_9EURO</name>
<dbReference type="InterPro" id="IPR013078">
    <property type="entry name" value="His_Pase_superF_clade-1"/>
</dbReference>
<organism evidence="1 2">
    <name type="scientific">[Emmonsia] crescens</name>
    <dbReference type="NCBI Taxonomy" id="73230"/>
    <lineage>
        <taxon>Eukaryota</taxon>
        <taxon>Fungi</taxon>
        <taxon>Dikarya</taxon>
        <taxon>Ascomycota</taxon>
        <taxon>Pezizomycotina</taxon>
        <taxon>Eurotiomycetes</taxon>
        <taxon>Eurotiomycetidae</taxon>
        <taxon>Onygenales</taxon>
        <taxon>Ajellomycetaceae</taxon>
        <taxon>Emergomyces</taxon>
    </lineage>
</organism>
<dbReference type="GO" id="GO:0005737">
    <property type="term" value="C:cytoplasm"/>
    <property type="evidence" value="ECO:0007669"/>
    <property type="project" value="TreeGrafter"/>
</dbReference>
<comment type="caution">
    <text evidence="1">The sequence shown here is derived from an EMBL/GenBank/DDBJ whole genome shotgun (WGS) entry which is preliminary data.</text>
</comment>
<dbReference type="PANTHER" id="PTHR48100:SF54">
    <property type="entry name" value="PHOSPHATASE SPAC5H10.03-RELATED"/>
    <property type="match status" value="1"/>
</dbReference>
<dbReference type="SMART" id="SM00855">
    <property type="entry name" value="PGAM"/>
    <property type="match status" value="1"/>
</dbReference>
<dbReference type="InterPro" id="IPR029033">
    <property type="entry name" value="His_PPase_superfam"/>
</dbReference>
<dbReference type="InterPro" id="IPR050275">
    <property type="entry name" value="PGM_Phosphatase"/>
</dbReference>
<sequence>MPPVIHCVRHAQGYHNLSHANHILPDPLLTPHGESQCRDLSAEFPHHSQIDLVVSSPLRRTLYTALLSFEDQIKSKGLTIIALPEIQETSDVPCDIGSDLTVLEKEVEEKGLPVDLGLVGEDWNSKQGKWAPTVEAIADRAREARRWLKARPEKEIVIVSHGGFLHYFTEDWQDSTLYQVTKKKPSPNNYTNIRPSPTYPGTGWHNTEYRTYTFTDSIDQDDLYGCPVDGDNASILETRESRTRRGRSAEVPSRDLQKQFFVQAMTGWENQILEFAKQEAAKKGAATVEFEEKAGEKIVKAEGGEDARVTA</sequence>
<reference evidence="1 2" key="1">
    <citation type="submission" date="2017-10" db="EMBL/GenBank/DDBJ databases">
        <title>Comparative genomics in systemic dimorphic fungi from Ajellomycetaceae.</title>
        <authorList>
            <person name="Munoz J.F."/>
            <person name="Mcewen J.G."/>
            <person name="Clay O.K."/>
            <person name="Cuomo C.A."/>
        </authorList>
    </citation>
    <scope>NUCLEOTIDE SEQUENCE [LARGE SCALE GENOMIC DNA]</scope>
    <source>
        <strain evidence="1 2">UAMH4076</strain>
    </source>
</reference>
<dbReference type="CDD" id="cd07067">
    <property type="entry name" value="HP_PGM_like"/>
    <property type="match status" value="1"/>
</dbReference>
<accession>A0A2B7Z6Q7</accession>
<dbReference type="GO" id="GO:0016791">
    <property type="term" value="F:phosphatase activity"/>
    <property type="evidence" value="ECO:0007669"/>
    <property type="project" value="TreeGrafter"/>
</dbReference>
<dbReference type="AlphaFoldDB" id="A0A2B7Z6Q7"/>
<dbReference type="SUPFAM" id="SSF53254">
    <property type="entry name" value="Phosphoglycerate mutase-like"/>
    <property type="match status" value="1"/>
</dbReference>
<dbReference type="Gene3D" id="3.40.50.1240">
    <property type="entry name" value="Phosphoglycerate mutase-like"/>
    <property type="match status" value="1"/>
</dbReference>
<keyword evidence="2" id="KW-1185">Reference proteome</keyword>
<protein>
    <recommendedName>
        <fullName evidence="3">Phosphoglycerate mutase</fullName>
    </recommendedName>
</protein>